<comment type="caution">
    <text evidence="2">The sequence shown here is derived from an EMBL/GenBank/DDBJ whole genome shotgun (WGS) entry which is preliminary data.</text>
</comment>
<proteinExistence type="predicted"/>
<dbReference type="EMBL" id="JASPKZ010000424">
    <property type="protein sequence ID" value="KAJ9600383.1"/>
    <property type="molecule type" value="Genomic_DNA"/>
</dbReference>
<reference evidence="2" key="2">
    <citation type="submission" date="2023-05" db="EMBL/GenBank/DDBJ databases">
        <authorList>
            <person name="Fouks B."/>
        </authorList>
    </citation>
    <scope>NUCLEOTIDE SEQUENCE</scope>
    <source>
        <strain evidence="2">Stay&amp;Tobe</strain>
        <tissue evidence="2">Testes</tissue>
    </source>
</reference>
<feature type="non-terminal residue" evidence="2">
    <location>
        <position position="140"/>
    </location>
</feature>
<evidence type="ECO:0000256" key="1">
    <source>
        <dbReference type="SAM" id="MobiDB-lite"/>
    </source>
</evidence>
<keyword evidence="3" id="KW-1185">Reference proteome</keyword>
<evidence type="ECO:0000313" key="2">
    <source>
        <dbReference type="EMBL" id="KAJ9600383.1"/>
    </source>
</evidence>
<name>A0AAD8AMH8_DIPPU</name>
<sequence>MESISDGNDEFSDYDNDEDDNNGSHEVQSTDTYTCETPDVRVGSWVRGLTNVNNTLHEFTDTSDLRHVRDFLEQAGRTPCRQRLPENTYKCKCKKCDVASDNPVKRLMFLVLDSDFGLHSFLLPVYRLDKTVVLLLSMHT</sequence>
<feature type="compositionally biased region" description="Polar residues" evidence="1">
    <location>
        <begin position="24"/>
        <end position="33"/>
    </location>
</feature>
<reference evidence="2" key="1">
    <citation type="journal article" date="2023" name="IScience">
        <title>Live-bearing cockroach genome reveals convergent evolutionary mechanisms linked to viviparity in insects and beyond.</title>
        <authorList>
            <person name="Fouks B."/>
            <person name="Harrison M.C."/>
            <person name="Mikhailova A.A."/>
            <person name="Marchal E."/>
            <person name="English S."/>
            <person name="Carruthers M."/>
            <person name="Jennings E.C."/>
            <person name="Chiamaka E.L."/>
            <person name="Frigard R.A."/>
            <person name="Pippel M."/>
            <person name="Attardo G.M."/>
            <person name="Benoit J.B."/>
            <person name="Bornberg-Bauer E."/>
            <person name="Tobe S.S."/>
        </authorList>
    </citation>
    <scope>NUCLEOTIDE SEQUENCE</scope>
    <source>
        <strain evidence="2">Stay&amp;Tobe</strain>
    </source>
</reference>
<dbReference type="AlphaFoldDB" id="A0AAD8AMH8"/>
<organism evidence="2 3">
    <name type="scientific">Diploptera punctata</name>
    <name type="common">Pacific beetle cockroach</name>
    <dbReference type="NCBI Taxonomy" id="6984"/>
    <lineage>
        <taxon>Eukaryota</taxon>
        <taxon>Metazoa</taxon>
        <taxon>Ecdysozoa</taxon>
        <taxon>Arthropoda</taxon>
        <taxon>Hexapoda</taxon>
        <taxon>Insecta</taxon>
        <taxon>Pterygota</taxon>
        <taxon>Neoptera</taxon>
        <taxon>Polyneoptera</taxon>
        <taxon>Dictyoptera</taxon>
        <taxon>Blattodea</taxon>
        <taxon>Blaberoidea</taxon>
        <taxon>Blaberidae</taxon>
        <taxon>Diplopterinae</taxon>
        <taxon>Diploptera</taxon>
    </lineage>
</organism>
<feature type="region of interest" description="Disordered" evidence="1">
    <location>
        <begin position="1"/>
        <end position="33"/>
    </location>
</feature>
<accession>A0AAD8AMH8</accession>
<feature type="compositionally biased region" description="Acidic residues" evidence="1">
    <location>
        <begin position="7"/>
        <end position="21"/>
    </location>
</feature>
<evidence type="ECO:0000313" key="3">
    <source>
        <dbReference type="Proteomes" id="UP001233999"/>
    </source>
</evidence>
<dbReference type="Proteomes" id="UP001233999">
    <property type="component" value="Unassembled WGS sequence"/>
</dbReference>
<protein>
    <submittedName>
        <fullName evidence="2">Uncharacterized protein</fullName>
    </submittedName>
</protein>
<gene>
    <name evidence="2" type="ORF">L9F63_009311</name>
</gene>